<name>A0AAV4X8F1_CAEEX</name>
<reference evidence="1 2" key="1">
    <citation type="submission" date="2021-06" db="EMBL/GenBank/DDBJ databases">
        <title>Caerostris extrusa draft genome.</title>
        <authorList>
            <person name="Kono N."/>
            <person name="Arakawa K."/>
        </authorList>
    </citation>
    <scope>NUCLEOTIDE SEQUENCE [LARGE SCALE GENOMIC DNA]</scope>
</reference>
<keyword evidence="2" id="KW-1185">Reference proteome</keyword>
<organism evidence="1 2">
    <name type="scientific">Caerostris extrusa</name>
    <name type="common">Bark spider</name>
    <name type="synonym">Caerostris bankana</name>
    <dbReference type="NCBI Taxonomy" id="172846"/>
    <lineage>
        <taxon>Eukaryota</taxon>
        <taxon>Metazoa</taxon>
        <taxon>Ecdysozoa</taxon>
        <taxon>Arthropoda</taxon>
        <taxon>Chelicerata</taxon>
        <taxon>Arachnida</taxon>
        <taxon>Araneae</taxon>
        <taxon>Araneomorphae</taxon>
        <taxon>Entelegynae</taxon>
        <taxon>Araneoidea</taxon>
        <taxon>Araneidae</taxon>
        <taxon>Caerostris</taxon>
    </lineage>
</organism>
<evidence type="ECO:0000313" key="2">
    <source>
        <dbReference type="Proteomes" id="UP001054945"/>
    </source>
</evidence>
<sequence length="122" mass="13789">MEEICGVVLEPMINRSDVSENISRLVTHFVHLGNIIFYSIQKEITGDDLSKLVPTNGHHLLNAEMKNSPAVMVLVGKQDTFHLLFHLLRCVAANDVWTGNCIEKTIIKLFPFTGSVWKKKRS</sequence>
<gene>
    <name evidence="1" type="ORF">CEXT_180871</name>
</gene>
<dbReference type="Proteomes" id="UP001054945">
    <property type="component" value="Unassembled WGS sequence"/>
</dbReference>
<dbReference type="EMBL" id="BPLR01000007">
    <property type="protein sequence ID" value="GIY91390.1"/>
    <property type="molecule type" value="Genomic_DNA"/>
</dbReference>
<accession>A0AAV4X8F1</accession>
<comment type="caution">
    <text evidence="1">The sequence shown here is derived from an EMBL/GenBank/DDBJ whole genome shotgun (WGS) entry which is preliminary data.</text>
</comment>
<protein>
    <submittedName>
        <fullName evidence="1">Uncharacterized protein</fullName>
    </submittedName>
</protein>
<evidence type="ECO:0000313" key="1">
    <source>
        <dbReference type="EMBL" id="GIY91390.1"/>
    </source>
</evidence>
<dbReference type="AlphaFoldDB" id="A0AAV4X8F1"/>
<proteinExistence type="predicted"/>